<dbReference type="Gene3D" id="3.40.50.1820">
    <property type="entry name" value="alpha/beta hydrolase"/>
    <property type="match status" value="1"/>
</dbReference>
<dbReference type="Pfam" id="PF00561">
    <property type="entry name" value="Abhydrolase_1"/>
    <property type="match status" value="1"/>
</dbReference>
<dbReference type="InterPro" id="IPR029058">
    <property type="entry name" value="AB_hydrolase_fold"/>
</dbReference>
<dbReference type="Proteomes" id="UP001274830">
    <property type="component" value="Unassembled WGS sequence"/>
</dbReference>
<protein>
    <recommendedName>
        <fullName evidence="1">AB hydrolase-1 domain-containing protein</fullName>
    </recommendedName>
</protein>
<proteinExistence type="predicted"/>
<gene>
    <name evidence="2" type="ORF">LTR78_009903</name>
</gene>
<evidence type="ECO:0000313" key="2">
    <source>
        <dbReference type="EMBL" id="KAK3670248.1"/>
    </source>
</evidence>
<comment type="caution">
    <text evidence="2">The sequence shown here is derived from an EMBL/GenBank/DDBJ whole genome shotgun (WGS) entry which is preliminary data.</text>
</comment>
<feature type="domain" description="AB hydrolase-1" evidence="1">
    <location>
        <begin position="107"/>
        <end position="333"/>
    </location>
</feature>
<name>A0AAE0TRK2_9PEZI</name>
<organism evidence="2 3">
    <name type="scientific">Recurvomyces mirabilis</name>
    <dbReference type="NCBI Taxonomy" id="574656"/>
    <lineage>
        <taxon>Eukaryota</taxon>
        <taxon>Fungi</taxon>
        <taxon>Dikarya</taxon>
        <taxon>Ascomycota</taxon>
        <taxon>Pezizomycotina</taxon>
        <taxon>Dothideomycetes</taxon>
        <taxon>Dothideomycetidae</taxon>
        <taxon>Mycosphaerellales</taxon>
        <taxon>Teratosphaeriaceae</taxon>
        <taxon>Recurvomyces</taxon>
    </lineage>
</organism>
<dbReference type="InterPro" id="IPR000073">
    <property type="entry name" value="AB_hydrolase_1"/>
</dbReference>
<accession>A0AAE0TRK2</accession>
<evidence type="ECO:0000259" key="1">
    <source>
        <dbReference type="Pfam" id="PF00561"/>
    </source>
</evidence>
<dbReference type="PANTHER" id="PTHR43433">
    <property type="entry name" value="HYDROLASE, ALPHA/BETA FOLD FAMILY PROTEIN"/>
    <property type="match status" value="1"/>
</dbReference>
<evidence type="ECO:0000313" key="3">
    <source>
        <dbReference type="Proteomes" id="UP001274830"/>
    </source>
</evidence>
<dbReference type="EMBL" id="JAUTXT010000060">
    <property type="protein sequence ID" value="KAK3670248.1"/>
    <property type="molecule type" value="Genomic_DNA"/>
</dbReference>
<dbReference type="SUPFAM" id="SSF53474">
    <property type="entry name" value="alpha/beta-Hydrolases"/>
    <property type="match status" value="1"/>
</dbReference>
<dbReference type="InterPro" id="IPR050471">
    <property type="entry name" value="AB_hydrolase"/>
</dbReference>
<reference evidence="2" key="1">
    <citation type="submission" date="2023-07" db="EMBL/GenBank/DDBJ databases">
        <title>Black Yeasts Isolated from many extreme environments.</title>
        <authorList>
            <person name="Coleine C."/>
            <person name="Stajich J.E."/>
            <person name="Selbmann L."/>
        </authorList>
    </citation>
    <scope>NUCLEOTIDE SEQUENCE</scope>
    <source>
        <strain evidence="2">CCFEE 5485</strain>
    </source>
</reference>
<dbReference type="AlphaFoldDB" id="A0AAE0TRK2"/>
<sequence length="392" mass="44098">MEGVRGHLQKFSTQVGSYVPDLTREHLSKFSAQLNGYLPDLSQEHHRRISNEIGKQLSADEVQAYPEYPHVNWDLKAEKKERIDVADGRGGPFKLSYELHGRGPRKIVFIMGLGGYMKTWQRQTKDFGHTEGDKYTCLIFDNRGIGDSDKPLLRYTTSEMAADAVELLQHVGWTDERSIHVIGISMGGMIAQELALQIPQHICSLNFISTAPRIVRTLPYMENMRNRINLMWPKALDAQISKVKADCYSAAWLKKPDETESVVQPFPTNGDRFAAGELSKRLAPGVFQPKGFLCQLYAAGFHHKSDEQLNELANAVGRERILVLHGTDDHMIDFVHAEMMLAGLGGTERGVIFSKHEGLGHVAPFEIRHKFREIIAGRIEVTEGLAKVGEKR</sequence>
<keyword evidence="3" id="KW-1185">Reference proteome</keyword>
<dbReference type="PANTHER" id="PTHR43433:SF5">
    <property type="entry name" value="AB HYDROLASE-1 DOMAIN-CONTAINING PROTEIN"/>
    <property type="match status" value="1"/>
</dbReference>